<proteinExistence type="inferred from homology"/>
<name>C6HXV8_9BACT</name>
<accession>C6HXV8</accession>
<dbReference type="PANTHER" id="PTHR10322:SF23">
    <property type="entry name" value="DNA POLYMERASE DELTA CATALYTIC SUBUNIT"/>
    <property type="match status" value="1"/>
</dbReference>
<dbReference type="SUPFAM" id="SSF53098">
    <property type="entry name" value="Ribonuclease H-like"/>
    <property type="match status" value="1"/>
</dbReference>
<keyword evidence="3" id="KW-0808">Transferase</keyword>
<evidence type="ECO:0000259" key="8">
    <source>
        <dbReference type="Pfam" id="PF00136"/>
    </source>
</evidence>
<evidence type="ECO:0000256" key="6">
    <source>
        <dbReference type="ARBA" id="ARBA00023125"/>
    </source>
</evidence>
<dbReference type="EC" id="2.7.7.7" evidence="2"/>
<organism evidence="9 10">
    <name type="scientific">Leptospirillum ferrodiazotrophum</name>
    <dbReference type="NCBI Taxonomy" id="412449"/>
    <lineage>
        <taxon>Bacteria</taxon>
        <taxon>Pseudomonadati</taxon>
        <taxon>Nitrospirota</taxon>
        <taxon>Nitrospiria</taxon>
        <taxon>Nitrospirales</taxon>
        <taxon>Nitrospiraceae</taxon>
        <taxon>Leptospirillum</taxon>
    </lineage>
</organism>
<dbReference type="SUPFAM" id="SSF56672">
    <property type="entry name" value="DNA/RNA polymerases"/>
    <property type="match status" value="1"/>
</dbReference>
<dbReference type="InterPro" id="IPR006134">
    <property type="entry name" value="DNA-dir_DNA_pol_B_multi_dom"/>
</dbReference>
<dbReference type="Proteomes" id="UP000009374">
    <property type="component" value="Unassembled WGS sequence"/>
</dbReference>
<evidence type="ECO:0000256" key="3">
    <source>
        <dbReference type="ARBA" id="ARBA00022679"/>
    </source>
</evidence>
<protein>
    <recommendedName>
        <fullName evidence="2">DNA-directed DNA polymerase</fullName>
        <ecNumber evidence="2">2.7.7.7</ecNumber>
    </recommendedName>
</protein>
<dbReference type="GO" id="GO:0003887">
    <property type="term" value="F:DNA-directed DNA polymerase activity"/>
    <property type="evidence" value="ECO:0007669"/>
    <property type="project" value="UniProtKB-KW"/>
</dbReference>
<dbReference type="InterPro" id="IPR012337">
    <property type="entry name" value="RNaseH-like_sf"/>
</dbReference>
<evidence type="ECO:0000256" key="7">
    <source>
        <dbReference type="ARBA" id="ARBA00049244"/>
    </source>
</evidence>
<dbReference type="InterPro" id="IPR050240">
    <property type="entry name" value="DNA_pol_type-B"/>
</dbReference>
<gene>
    <name evidence="9" type="ORF">UBAL3_93200072</name>
</gene>
<dbReference type="InterPro" id="IPR006172">
    <property type="entry name" value="DNA-dir_DNA_pol_B"/>
</dbReference>
<reference evidence="9 10" key="1">
    <citation type="journal article" date="2009" name="Appl. Environ. Microbiol.">
        <title>Community genomic and proteomic analyses of chemoautotrophic iron-oxidizing "Leptospirillum rubarum" (Group II) and "Leptospirillum ferrodiazotrophum" (Group III) bacteria in acid mine drainage biofilms.</title>
        <authorList>
            <person name="Goltsman D.S."/>
            <person name="Denef V.J."/>
            <person name="Singer S.W."/>
            <person name="VerBerkmoes N.C."/>
            <person name="Lefsrud M."/>
            <person name="Mueller R.S."/>
            <person name="Dick G.J."/>
            <person name="Sun C.L."/>
            <person name="Wheeler K.E."/>
            <person name="Zemla A."/>
            <person name="Baker B.J."/>
            <person name="Hauser L."/>
            <person name="Land M."/>
            <person name="Shah M.B."/>
            <person name="Thelen M.P."/>
            <person name="Hettich R.L."/>
            <person name="Banfield J.F."/>
        </authorList>
    </citation>
    <scope>NUCLEOTIDE SEQUENCE [LARGE SCALE GENOMIC DNA]</scope>
</reference>
<dbReference type="Pfam" id="PF00136">
    <property type="entry name" value="DNA_pol_B"/>
    <property type="match status" value="1"/>
</dbReference>
<dbReference type="InterPro" id="IPR042087">
    <property type="entry name" value="DNA_pol_B_thumb"/>
</dbReference>
<dbReference type="SMART" id="SM00486">
    <property type="entry name" value="POLBc"/>
    <property type="match status" value="1"/>
</dbReference>
<evidence type="ECO:0000256" key="2">
    <source>
        <dbReference type="ARBA" id="ARBA00012417"/>
    </source>
</evidence>
<keyword evidence="6" id="KW-0238">DNA-binding</keyword>
<comment type="similarity">
    <text evidence="1">Belongs to the DNA polymerase type-B family.</text>
</comment>
<dbReference type="Gene3D" id="3.90.1600.10">
    <property type="entry name" value="Palm domain of DNA polymerase"/>
    <property type="match status" value="1"/>
</dbReference>
<dbReference type="GO" id="GO:0003677">
    <property type="term" value="F:DNA binding"/>
    <property type="evidence" value="ECO:0007669"/>
    <property type="project" value="UniProtKB-KW"/>
</dbReference>
<dbReference type="InterPro" id="IPR023211">
    <property type="entry name" value="DNA_pol_palm_dom_sf"/>
</dbReference>
<dbReference type="GO" id="GO:0006261">
    <property type="term" value="P:DNA-templated DNA replication"/>
    <property type="evidence" value="ECO:0007669"/>
    <property type="project" value="TreeGrafter"/>
</dbReference>
<evidence type="ECO:0000256" key="5">
    <source>
        <dbReference type="ARBA" id="ARBA00022932"/>
    </source>
</evidence>
<evidence type="ECO:0000313" key="9">
    <source>
        <dbReference type="EMBL" id="EES52570.1"/>
    </source>
</evidence>
<evidence type="ECO:0000313" key="10">
    <source>
        <dbReference type="Proteomes" id="UP000009374"/>
    </source>
</evidence>
<evidence type="ECO:0000256" key="1">
    <source>
        <dbReference type="ARBA" id="ARBA00005755"/>
    </source>
</evidence>
<evidence type="ECO:0000256" key="4">
    <source>
        <dbReference type="ARBA" id="ARBA00022695"/>
    </source>
</evidence>
<dbReference type="GO" id="GO:0000166">
    <property type="term" value="F:nucleotide binding"/>
    <property type="evidence" value="ECO:0007669"/>
    <property type="project" value="InterPro"/>
</dbReference>
<feature type="domain" description="DNA-directed DNA polymerase family B multifunctional" evidence="8">
    <location>
        <begin position="318"/>
        <end position="690"/>
    </location>
</feature>
<comment type="catalytic activity">
    <reaction evidence="7">
        <text>DNA(n) + a 2'-deoxyribonucleoside 5'-triphosphate = DNA(n+1) + diphosphate</text>
        <dbReference type="Rhea" id="RHEA:22508"/>
        <dbReference type="Rhea" id="RHEA-COMP:17339"/>
        <dbReference type="Rhea" id="RHEA-COMP:17340"/>
        <dbReference type="ChEBI" id="CHEBI:33019"/>
        <dbReference type="ChEBI" id="CHEBI:61560"/>
        <dbReference type="ChEBI" id="CHEBI:173112"/>
        <dbReference type="EC" id="2.7.7.7"/>
    </reaction>
</comment>
<dbReference type="EMBL" id="GG693875">
    <property type="protein sequence ID" value="EES52570.1"/>
    <property type="molecule type" value="Genomic_DNA"/>
</dbReference>
<sequence length="731" mass="82024">MAASPEVRGWLFDVLLSGGEILLWILTDTGERRALVAPFRPRFYIGAPAPTISRLQEKIARMSLPCTLTTTERRTLWESAPRWVIEVSASRPGTFSSVFTRISRSCPEAEFFNVDIDLPRLFLYETGLFPLALCRVRAGEDQRIGEIRAEDSPADPQWTLPPIRVMELRLEEAPSSPALLPKTLHVTVDGESRSLSGDDPFDLVATIDSLLRREDPDLLLTDHGDDILLPRLARLISRTGHTLPLHRPNPMGIGRLSGGRDRSFVSYGRTHFSAGAWTLSGRWHIDRSNSFAYAEAGLEGLLEQARMTRIPVQQLARSSTGTGITSMQIDRAINEGILIPWRKSEPEEFRNALDLLEGDKGGLVFIPRPGLYESVCELDFASMYPAIMKTFNISPETVDCPCCPDNPVAGTNHTLCRRREGLIPRVLAPLLEKRARYKELRDHAPTPEERRSYDQRQGALKWLLVVSFGYLGYKNARFGKVAAHECVTALGREVLLQAKEIAEEEGYSLLHGIVDSLWLSREEMTEDECRRLAENISTRTGIPINLEGLYRWLRFFPSKSRPGVAVSTVYAGAFRSGKIKVRGLACRRSDTPPFIRRVQEDLLALLSRAQNREEYRRLIPEASLLLEESLRALRDSEIALPDLVVTKRLSRDPQDYRKASLTAIVAQERLARGIPTEAGQKIRYIITGLSDPDPSSRARAFETFSPDHSCDRAAYADLLRQACAPLLEPPP</sequence>
<dbReference type="Gene3D" id="1.10.132.60">
    <property type="entry name" value="DNA polymerase family B, C-terminal domain"/>
    <property type="match status" value="1"/>
</dbReference>
<keyword evidence="4" id="KW-0548">Nucleotidyltransferase</keyword>
<dbReference type="PANTHER" id="PTHR10322">
    <property type="entry name" value="DNA POLYMERASE CATALYTIC SUBUNIT"/>
    <property type="match status" value="1"/>
</dbReference>
<keyword evidence="5" id="KW-0239">DNA-directed DNA polymerase</keyword>
<dbReference type="InterPro" id="IPR043502">
    <property type="entry name" value="DNA/RNA_pol_sf"/>
</dbReference>
<keyword evidence="10" id="KW-1185">Reference proteome</keyword>
<dbReference type="Gene3D" id="1.10.287.690">
    <property type="entry name" value="Helix hairpin bin"/>
    <property type="match status" value="1"/>
</dbReference>
<dbReference type="CDD" id="cd05531">
    <property type="entry name" value="POLBc_B2"/>
    <property type="match status" value="1"/>
</dbReference>
<dbReference type="AlphaFoldDB" id="C6HXV8"/>